<keyword evidence="5" id="KW-1185">Reference proteome</keyword>
<evidence type="ECO:0000313" key="4">
    <source>
        <dbReference type="EMBL" id="CAF9936266.1"/>
    </source>
</evidence>
<evidence type="ECO:0000256" key="2">
    <source>
        <dbReference type="SAM" id="Phobius"/>
    </source>
</evidence>
<dbReference type="InterPro" id="IPR021109">
    <property type="entry name" value="Peptidase_aspartic_dom_sf"/>
</dbReference>
<organism evidence="4 5">
    <name type="scientific">Heterodermia speciosa</name>
    <dbReference type="NCBI Taxonomy" id="116794"/>
    <lineage>
        <taxon>Eukaryota</taxon>
        <taxon>Fungi</taxon>
        <taxon>Dikarya</taxon>
        <taxon>Ascomycota</taxon>
        <taxon>Pezizomycotina</taxon>
        <taxon>Lecanoromycetes</taxon>
        <taxon>OSLEUM clade</taxon>
        <taxon>Lecanoromycetidae</taxon>
        <taxon>Caliciales</taxon>
        <taxon>Physciaceae</taxon>
        <taxon>Heterodermia</taxon>
    </lineage>
</organism>
<dbReference type="Proteomes" id="UP000664521">
    <property type="component" value="Unassembled WGS sequence"/>
</dbReference>
<evidence type="ECO:0000313" key="5">
    <source>
        <dbReference type="Proteomes" id="UP000664521"/>
    </source>
</evidence>
<reference evidence="4" key="1">
    <citation type="submission" date="2021-03" db="EMBL/GenBank/DDBJ databases">
        <authorList>
            <person name="Tagirdzhanova G."/>
        </authorList>
    </citation>
    <scope>NUCLEOTIDE SEQUENCE</scope>
</reference>
<feature type="domain" description="Peptidase A1" evidence="3">
    <location>
        <begin position="1"/>
        <end position="264"/>
    </location>
</feature>
<sequence>MDTVGLGPTPEVGLSASQKTIVAGVPIGSFFLGSLGLQPSNSSRFNQSSPSLLTTLKNEGLIPSTSYGYTAGALYREQGVLGSLTLGGYDASRFVPNDMTFPISTSGQNASILEAGLQSITASGTLVGDVTLLSSNITVAIDSAQPYLYLPRASCPVFARAFGLTLNTTLNLYQPNTTAHGALRTSNPSLNFQFGTSPSGMLNITLPYQAFDLQTTAPITKNGSNYFPIRCTDDSSQFVLGRAFLQETYLLADYEMGNFSISQADFSGKPANIMTINHATMTTTPRQNPAKNPTSSGLGKGAIAGIAVGASVAVILLLSLLFFFFRKRKNADTTSKRGSISAPIPYDASKESWPSSPASSQTTKISPTSNNNTMTTAFTDQTPAVQSFEERLQRLERAGTTTRALNSELPNTNSYVESRKMRNEYGPKLNQELPGSATAAEIADKSRRASRDERGKSWQEKPPVPAKDIFELADEK</sequence>
<dbReference type="AlphaFoldDB" id="A0A8H3G1H4"/>
<feature type="compositionally biased region" description="Polar residues" evidence="1">
    <location>
        <begin position="361"/>
        <end position="379"/>
    </location>
</feature>
<dbReference type="Gene3D" id="2.40.70.10">
    <property type="entry name" value="Acid Proteases"/>
    <property type="match status" value="2"/>
</dbReference>
<dbReference type="PANTHER" id="PTHR16861:SF4">
    <property type="entry name" value="SH3 DOMAIN PROTEIN (AFU_ORTHOLOGUE AFUA_1G13610)"/>
    <property type="match status" value="1"/>
</dbReference>
<feature type="compositionally biased region" description="Basic and acidic residues" evidence="1">
    <location>
        <begin position="442"/>
        <end position="459"/>
    </location>
</feature>
<keyword evidence="2" id="KW-1133">Transmembrane helix</keyword>
<feature type="transmembrane region" description="Helical" evidence="2">
    <location>
        <begin position="302"/>
        <end position="325"/>
    </location>
</feature>
<keyword evidence="2" id="KW-0812">Transmembrane</keyword>
<proteinExistence type="predicted"/>
<gene>
    <name evidence="4" type="ORF">HETSPECPRED_010281</name>
</gene>
<dbReference type="EMBL" id="CAJPDS010000090">
    <property type="protein sequence ID" value="CAF9936266.1"/>
    <property type="molecule type" value="Genomic_DNA"/>
</dbReference>
<dbReference type="PROSITE" id="PS51767">
    <property type="entry name" value="PEPTIDASE_A1"/>
    <property type="match status" value="1"/>
</dbReference>
<name>A0A8H3G1H4_9LECA</name>
<feature type="region of interest" description="Disordered" evidence="1">
    <location>
        <begin position="334"/>
        <end position="379"/>
    </location>
</feature>
<accession>A0A8H3G1H4</accession>
<comment type="caution">
    <text evidence="4">The sequence shown here is derived from an EMBL/GenBank/DDBJ whole genome shotgun (WGS) entry which is preliminary data.</text>
</comment>
<dbReference type="SUPFAM" id="SSF50630">
    <property type="entry name" value="Acid proteases"/>
    <property type="match status" value="1"/>
</dbReference>
<dbReference type="Pfam" id="PF00026">
    <property type="entry name" value="Asp"/>
    <property type="match status" value="1"/>
</dbReference>
<protein>
    <recommendedName>
        <fullName evidence="3">Peptidase A1 domain-containing protein</fullName>
    </recommendedName>
</protein>
<evidence type="ECO:0000259" key="3">
    <source>
        <dbReference type="PROSITE" id="PS51767"/>
    </source>
</evidence>
<keyword evidence="2" id="KW-0472">Membrane</keyword>
<dbReference type="InterPro" id="IPR033121">
    <property type="entry name" value="PEPTIDASE_A1"/>
</dbReference>
<dbReference type="OrthoDB" id="4074350at2759"/>
<dbReference type="PANTHER" id="PTHR16861">
    <property type="entry name" value="GLYCOPROTEIN 38"/>
    <property type="match status" value="1"/>
</dbReference>
<evidence type="ECO:0000256" key="1">
    <source>
        <dbReference type="SAM" id="MobiDB-lite"/>
    </source>
</evidence>
<feature type="compositionally biased region" description="Low complexity" evidence="1">
    <location>
        <begin position="351"/>
        <end position="360"/>
    </location>
</feature>
<feature type="region of interest" description="Disordered" evidence="1">
    <location>
        <begin position="426"/>
        <end position="476"/>
    </location>
</feature>